<reference evidence="1 2" key="1">
    <citation type="submission" date="2018-09" db="EMBL/GenBank/DDBJ databases">
        <title>Genomic investigation of the strawberry pathogen Phytophthora fragariae indicates pathogenicity is determined by transcriptional variation in three key races.</title>
        <authorList>
            <person name="Adams T.M."/>
            <person name="Armitage A.D."/>
            <person name="Sobczyk M.K."/>
            <person name="Bates H.J."/>
            <person name="Dunwell J.M."/>
            <person name="Nellist C.F."/>
            <person name="Harrison R.J."/>
        </authorList>
    </citation>
    <scope>NUCLEOTIDE SEQUENCE [LARGE SCALE GENOMIC DNA]</scope>
    <source>
        <strain evidence="1 2">NOV-77</strain>
    </source>
</reference>
<accession>A0A6G0S124</accession>
<dbReference type="EMBL" id="QXFY01000384">
    <property type="protein sequence ID" value="KAE9345997.1"/>
    <property type="molecule type" value="Genomic_DNA"/>
</dbReference>
<proteinExistence type="predicted"/>
<comment type="caution">
    <text evidence="1">The sequence shown here is derived from an EMBL/GenBank/DDBJ whole genome shotgun (WGS) entry which is preliminary data.</text>
</comment>
<evidence type="ECO:0000313" key="1">
    <source>
        <dbReference type="EMBL" id="KAE9345997.1"/>
    </source>
</evidence>
<evidence type="ECO:0000313" key="2">
    <source>
        <dbReference type="Proteomes" id="UP000486351"/>
    </source>
</evidence>
<organism evidence="1 2">
    <name type="scientific">Phytophthora fragariae</name>
    <dbReference type="NCBI Taxonomy" id="53985"/>
    <lineage>
        <taxon>Eukaryota</taxon>
        <taxon>Sar</taxon>
        <taxon>Stramenopiles</taxon>
        <taxon>Oomycota</taxon>
        <taxon>Peronosporomycetes</taxon>
        <taxon>Peronosporales</taxon>
        <taxon>Peronosporaceae</taxon>
        <taxon>Phytophthora</taxon>
    </lineage>
</organism>
<protein>
    <submittedName>
        <fullName evidence="1">Uncharacterized protein</fullName>
    </submittedName>
</protein>
<dbReference type="Proteomes" id="UP000486351">
    <property type="component" value="Unassembled WGS sequence"/>
</dbReference>
<dbReference type="AlphaFoldDB" id="A0A6G0S124"/>
<sequence>MPGPGAPQCDKCPVVLLSGSGLARQRNETEFEAWLHHLGYPEPEFLNSPFRIDWLAQRHRRFRMAKMIADDTWADRFLERQKPMPGVILEEALQKI</sequence>
<name>A0A6G0S124_9STRA</name>
<gene>
    <name evidence="1" type="ORF">PF008_g8503</name>
</gene>